<dbReference type="STRING" id="926561.GCA_000379025_01299"/>
<protein>
    <submittedName>
        <fullName evidence="1">Uncharacterized protein</fullName>
    </submittedName>
</protein>
<name>A0A4R8H9E3_9FIRM</name>
<organism evidence="1 2">
    <name type="scientific">Orenia marismortui</name>
    <dbReference type="NCBI Taxonomy" id="46469"/>
    <lineage>
        <taxon>Bacteria</taxon>
        <taxon>Bacillati</taxon>
        <taxon>Bacillota</taxon>
        <taxon>Clostridia</taxon>
        <taxon>Halanaerobiales</taxon>
        <taxon>Halobacteroidaceae</taxon>
        <taxon>Orenia</taxon>
    </lineage>
</organism>
<evidence type="ECO:0000313" key="2">
    <source>
        <dbReference type="Proteomes" id="UP000295832"/>
    </source>
</evidence>
<dbReference type="AlphaFoldDB" id="A0A4R8H9E3"/>
<keyword evidence="2" id="KW-1185">Reference proteome</keyword>
<proteinExistence type="predicted"/>
<dbReference type="RefSeq" id="WP_166667926.1">
    <property type="nucleotide sequence ID" value="NZ_SOEG01000011.1"/>
</dbReference>
<evidence type="ECO:0000313" key="1">
    <source>
        <dbReference type="EMBL" id="TDX51674.1"/>
    </source>
</evidence>
<dbReference type="Proteomes" id="UP000295832">
    <property type="component" value="Unassembled WGS sequence"/>
</dbReference>
<gene>
    <name evidence="1" type="ORF">C7959_11170</name>
</gene>
<sequence length="85" mass="9931">MIKINSKYTIQLAEVDYEKLKSIAYENNTEIEELISEMINEKTELLELDFNLDKAPDSFNLLANDEYLSKSDSFKDKFNEVKSNN</sequence>
<dbReference type="EMBL" id="SOEG01000011">
    <property type="protein sequence ID" value="TDX51674.1"/>
    <property type="molecule type" value="Genomic_DNA"/>
</dbReference>
<reference evidence="1 2" key="1">
    <citation type="submission" date="2019-03" db="EMBL/GenBank/DDBJ databases">
        <title>Subsurface microbial communities from deep shales in Ohio and West Virginia, USA.</title>
        <authorList>
            <person name="Wrighton K."/>
        </authorList>
    </citation>
    <scope>NUCLEOTIDE SEQUENCE [LARGE SCALE GENOMIC DNA]</scope>
    <source>
        <strain evidence="1 2">MSL 6dP</strain>
    </source>
</reference>
<accession>A0A4R8H9E3</accession>
<comment type="caution">
    <text evidence="1">The sequence shown here is derived from an EMBL/GenBank/DDBJ whole genome shotgun (WGS) entry which is preliminary data.</text>
</comment>